<accession>A0A2W1N525</accession>
<dbReference type="Gene3D" id="3.30.530.20">
    <property type="match status" value="1"/>
</dbReference>
<feature type="domain" description="GyrI-like small molecule binding" evidence="1">
    <location>
        <begin position="163"/>
        <end position="305"/>
    </location>
</feature>
<dbReference type="SUPFAM" id="SSF55961">
    <property type="entry name" value="Bet v1-like"/>
    <property type="match status" value="1"/>
</dbReference>
<dbReference type="SUPFAM" id="SSF55136">
    <property type="entry name" value="Probable bacterial effector-binding domain"/>
    <property type="match status" value="1"/>
</dbReference>
<dbReference type="Pfam" id="PF10604">
    <property type="entry name" value="Polyketide_cyc2"/>
    <property type="match status" value="1"/>
</dbReference>
<dbReference type="OrthoDB" id="9807923at2"/>
<dbReference type="Gene3D" id="3.20.80.10">
    <property type="entry name" value="Regulatory factor, effector binding domain"/>
    <property type="match status" value="1"/>
</dbReference>
<gene>
    <name evidence="2" type="ORF">DNU06_06240</name>
</gene>
<dbReference type="InterPro" id="IPR019587">
    <property type="entry name" value="Polyketide_cyclase/dehydratase"/>
</dbReference>
<dbReference type="EMBL" id="QKSB01000002">
    <property type="protein sequence ID" value="PZE18211.1"/>
    <property type="molecule type" value="Genomic_DNA"/>
</dbReference>
<dbReference type="AlphaFoldDB" id="A0A2W1N525"/>
<dbReference type="Pfam" id="PF06445">
    <property type="entry name" value="GyrI-like"/>
    <property type="match status" value="1"/>
</dbReference>
<dbReference type="CDD" id="cd07818">
    <property type="entry name" value="SRPBCC_1"/>
    <property type="match status" value="1"/>
</dbReference>
<sequence>MPKTHVSKSIFIAAEPNKVYTLINDFSHWTAWSPWAILETEAKVSVASDGKYFEWEGNRIGSGNMKITKEKGPHKIWADLTFLKPFKSKAKIEYTLTESEGGTQVTWEMYSSLPFFMFFMKDMMQKMIGMDFDRGLKMLKDLVENGKVNCKLTQENNQLFETVHYVGIKGTTPMTEMGLDMSKKIPQLKDYIKANNLESNGEIISIYHKWDMKNQTATYTLAAVVKTLPQNTIGHIISGTIPTTKVNKVIHTGDYDHLGNAWTMQMMMQRNKEFKQNKKMDPFEVYKNSPFHTPSEELITEVMFPTLD</sequence>
<comment type="caution">
    <text evidence="2">The sequence shown here is derived from an EMBL/GenBank/DDBJ whole genome shotgun (WGS) entry which is preliminary data.</text>
</comment>
<reference evidence="2 3" key="1">
    <citation type="submission" date="2018-06" db="EMBL/GenBank/DDBJ databases">
        <title>The draft genome sequence of Crocinitomix sp. SM1701.</title>
        <authorList>
            <person name="Zhang X."/>
        </authorList>
    </citation>
    <scope>NUCLEOTIDE SEQUENCE [LARGE SCALE GENOMIC DNA]</scope>
    <source>
        <strain evidence="2 3">SM1701</strain>
    </source>
</reference>
<keyword evidence="3" id="KW-1185">Reference proteome</keyword>
<dbReference type="Proteomes" id="UP000249248">
    <property type="component" value="Unassembled WGS sequence"/>
</dbReference>
<evidence type="ECO:0000313" key="2">
    <source>
        <dbReference type="EMBL" id="PZE18211.1"/>
    </source>
</evidence>
<proteinExistence type="predicted"/>
<evidence type="ECO:0000313" key="3">
    <source>
        <dbReference type="Proteomes" id="UP000249248"/>
    </source>
</evidence>
<organism evidence="2 3">
    <name type="scientific">Putridiphycobacter roseus</name>
    <dbReference type="NCBI Taxonomy" id="2219161"/>
    <lineage>
        <taxon>Bacteria</taxon>
        <taxon>Pseudomonadati</taxon>
        <taxon>Bacteroidota</taxon>
        <taxon>Flavobacteriia</taxon>
        <taxon>Flavobacteriales</taxon>
        <taxon>Crocinitomicaceae</taxon>
        <taxon>Putridiphycobacter</taxon>
    </lineage>
</organism>
<evidence type="ECO:0000259" key="1">
    <source>
        <dbReference type="Pfam" id="PF06445"/>
    </source>
</evidence>
<dbReference type="RefSeq" id="WP_111062364.1">
    <property type="nucleotide sequence ID" value="NZ_JBHUCU010000002.1"/>
</dbReference>
<dbReference type="InterPro" id="IPR029442">
    <property type="entry name" value="GyrI-like"/>
</dbReference>
<name>A0A2W1N525_9FLAO</name>
<dbReference type="InterPro" id="IPR011256">
    <property type="entry name" value="Reg_factor_effector_dom_sf"/>
</dbReference>
<protein>
    <recommendedName>
        <fullName evidence="1">GyrI-like small molecule binding domain-containing protein</fullName>
    </recommendedName>
</protein>
<dbReference type="InterPro" id="IPR023393">
    <property type="entry name" value="START-like_dom_sf"/>
</dbReference>